<evidence type="ECO:0000313" key="4">
    <source>
        <dbReference type="Proteomes" id="UP000000486"/>
    </source>
</evidence>
<reference evidence="3 4" key="1">
    <citation type="journal article" date="2011" name="J. Bacteriol.">
        <title>Genome sequence of the nonpathogenic Listeria monocytogenes serovar 4a strain M7.</title>
        <authorList>
            <person name="Chen J."/>
            <person name="Xia Y."/>
            <person name="Cheng C."/>
            <person name="Fang C."/>
            <person name="Shan Y."/>
            <person name="Jin G."/>
            <person name="Fang W."/>
        </authorList>
    </citation>
    <scope>NUCLEOTIDE SEQUENCE [LARGE SCALE GENOMIC DNA]</scope>
    <source>
        <strain evidence="3 4">M7</strain>
    </source>
</reference>
<feature type="coiled-coil region" evidence="1">
    <location>
        <begin position="208"/>
        <end position="235"/>
    </location>
</feature>
<dbReference type="Proteomes" id="UP000000486">
    <property type="component" value="Chromosome"/>
</dbReference>
<dbReference type="EMBL" id="CP002816">
    <property type="protein sequence ID" value="AEH93185.1"/>
    <property type="molecule type" value="Genomic_DNA"/>
</dbReference>
<feature type="region of interest" description="Disordered" evidence="2">
    <location>
        <begin position="115"/>
        <end position="136"/>
    </location>
</feature>
<proteinExistence type="predicted"/>
<dbReference type="AlphaFoldDB" id="A0A0E0UYX5"/>
<dbReference type="PATRIC" id="fig|1030009.3.peg.2166"/>
<evidence type="ECO:0000256" key="1">
    <source>
        <dbReference type="SAM" id="Coils"/>
    </source>
</evidence>
<dbReference type="KEGG" id="lmq:LMM7_2180"/>
<accession>A0A0E0UYX5</accession>
<feature type="compositionally biased region" description="Basic and acidic residues" evidence="2">
    <location>
        <begin position="115"/>
        <end position="130"/>
    </location>
</feature>
<evidence type="ECO:0000256" key="2">
    <source>
        <dbReference type="SAM" id="MobiDB-lite"/>
    </source>
</evidence>
<sequence>MNFILFRIATIENKDISNIARSFPSKTQGMEYEHENQEWHFYRQLFFSMHKEYSKALKCGKDIHFFREVILDEKKTTKVYFYDSGDQIRHRIVSNAKRDTTILLLEEMNYRRKNESEIKREKENGNDKPNRFKRSTFPMEDTNLNSLAIFDTSSSVSIANMETYDMVKRIIDSMVESGELKTKEIRLLREICDDVPNSELSKQYGVPVKIIQQKKRRLQKKMANFKENYMNTHKE</sequence>
<keyword evidence="1" id="KW-0175">Coiled coil</keyword>
<organism evidence="3 4">
    <name type="scientific">Listeria monocytogenes serotype 4a (strain M7)</name>
    <dbReference type="NCBI Taxonomy" id="1030009"/>
    <lineage>
        <taxon>Bacteria</taxon>
        <taxon>Bacillati</taxon>
        <taxon>Bacillota</taxon>
        <taxon>Bacilli</taxon>
        <taxon>Bacillales</taxon>
        <taxon>Listeriaceae</taxon>
        <taxon>Listeria</taxon>
    </lineage>
</organism>
<name>A0A0E0UYX5_LISMM</name>
<evidence type="ECO:0000313" key="3">
    <source>
        <dbReference type="EMBL" id="AEH93185.1"/>
    </source>
</evidence>
<dbReference type="HOGENOM" id="CLU_1179069_0_0_9"/>
<protein>
    <submittedName>
        <fullName evidence="3">Uncharacterized protein</fullName>
    </submittedName>
</protein>
<gene>
    <name evidence="3" type="ordered locus">LMM7_2180</name>
</gene>